<evidence type="ECO:0000256" key="5">
    <source>
        <dbReference type="ARBA" id="ARBA00022771"/>
    </source>
</evidence>
<evidence type="ECO:0000256" key="7">
    <source>
        <dbReference type="ARBA" id="ARBA00022833"/>
    </source>
</evidence>
<reference evidence="11" key="1">
    <citation type="submission" date="2023-02" db="EMBL/GenBank/DDBJ databases">
        <title>Genome of toxic invasive species Heracleum sosnowskyi carries increased number of genes despite the absence of recent whole-genome duplications.</title>
        <authorList>
            <person name="Schelkunov M."/>
            <person name="Shtratnikova V."/>
            <person name="Makarenko M."/>
            <person name="Klepikova A."/>
            <person name="Omelchenko D."/>
            <person name="Novikova G."/>
            <person name="Obukhova E."/>
            <person name="Bogdanov V."/>
            <person name="Penin A."/>
            <person name="Logacheva M."/>
        </authorList>
    </citation>
    <scope>NUCLEOTIDE SEQUENCE</scope>
    <source>
        <strain evidence="11">Hsosn_3</strain>
        <tissue evidence="11">Leaf</tissue>
    </source>
</reference>
<name>A0AAD8JB69_9APIA</name>
<dbReference type="PANTHER" id="PTHR34268:SF8">
    <property type="entry name" value="FAE DOMAIN-CONTAINING PROTEIN"/>
    <property type="match status" value="1"/>
</dbReference>
<keyword evidence="12" id="KW-1185">Reference proteome</keyword>
<dbReference type="AlphaFoldDB" id="A0AAD8JB69"/>
<dbReference type="InterPro" id="IPR001841">
    <property type="entry name" value="Znf_RING"/>
</dbReference>
<dbReference type="Pfam" id="PF13639">
    <property type="entry name" value="zf-RING_2"/>
    <property type="match status" value="1"/>
</dbReference>
<dbReference type="GO" id="GO:0016567">
    <property type="term" value="P:protein ubiquitination"/>
    <property type="evidence" value="ECO:0007669"/>
    <property type="project" value="UniProtKB-ARBA"/>
</dbReference>
<feature type="compositionally biased region" description="Polar residues" evidence="9">
    <location>
        <begin position="71"/>
        <end position="82"/>
    </location>
</feature>
<comment type="catalytic activity">
    <reaction evidence="1">
        <text>S-ubiquitinyl-[E2 ubiquitin-conjugating enzyme]-L-cysteine + [acceptor protein]-L-lysine = [E2 ubiquitin-conjugating enzyme]-L-cysteine + N(6)-ubiquitinyl-[acceptor protein]-L-lysine.</text>
        <dbReference type="EC" id="2.3.2.27"/>
    </reaction>
</comment>
<feature type="region of interest" description="Disordered" evidence="9">
    <location>
        <begin position="405"/>
        <end position="426"/>
    </location>
</feature>
<keyword evidence="6" id="KW-0833">Ubl conjugation pathway</keyword>
<reference evidence="11" key="2">
    <citation type="submission" date="2023-05" db="EMBL/GenBank/DDBJ databases">
        <authorList>
            <person name="Schelkunov M.I."/>
        </authorList>
    </citation>
    <scope>NUCLEOTIDE SEQUENCE</scope>
    <source>
        <strain evidence="11">Hsosn_3</strain>
        <tissue evidence="11">Leaf</tissue>
    </source>
</reference>
<keyword evidence="3 11" id="KW-0808">Transferase</keyword>
<accession>A0AAD8JB69</accession>
<sequence length="426" mass="47419">MSSGITPQPQPQTYWCHECDMSVSLISTPSTPLCPYCRSDFLEQLDNNNTPNLSNPNPNITPIHPNSNSPFPETNNRNDTGGVSYPFSSVASVVATDENDNFMLDSPYLHRLIHQLSNNNAGDINVGPSMTCQHPTAKSAIEAIPSIKITECMIQLESVILCAVCKEQFVVDSEAKQLPCNHIYHEDCILPWLKSHNSCPVCRFKMPSEFSSGLKVRRRRDRLGNGRFVDFLGDDDFYGFGSTLRHIARRHRLVFPVSRRENGVEVVEGDAEESMLLSPTRVAEAEIGVLDRENSVETVSSGWPTWPLEGEVSWEIGGILYSGLKDHAMLSALRFVQQALYKDMMTEYDLGDMLVKIALFVLVQALVYLILSNSSNLFSNSPRRSPSFRPARSVSIRRFLAALSDMPAGGELSPTTPKNNEQSSSR</sequence>
<dbReference type="InterPro" id="IPR013083">
    <property type="entry name" value="Znf_RING/FYVE/PHD"/>
</dbReference>
<dbReference type="SMART" id="SM00184">
    <property type="entry name" value="RING"/>
    <property type="match status" value="1"/>
</dbReference>
<dbReference type="InterPro" id="IPR039525">
    <property type="entry name" value="RNF126-like_zinc-ribbon"/>
</dbReference>
<evidence type="ECO:0000256" key="3">
    <source>
        <dbReference type="ARBA" id="ARBA00022679"/>
    </source>
</evidence>
<keyword evidence="4" id="KW-0479">Metal-binding</keyword>
<keyword evidence="5 8" id="KW-0863">Zinc-finger</keyword>
<dbReference type="EMBL" id="JAUIZM010000001">
    <property type="protein sequence ID" value="KAK1401330.1"/>
    <property type="molecule type" value="Genomic_DNA"/>
</dbReference>
<gene>
    <name evidence="11" type="ORF">POM88_000935</name>
</gene>
<evidence type="ECO:0000256" key="6">
    <source>
        <dbReference type="ARBA" id="ARBA00022786"/>
    </source>
</evidence>
<proteinExistence type="predicted"/>
<dbReference type="SUPFAM" id="SSF57850">
    <property type="entry name" value="RING/U-box"/>
    <property type="match status" value="1"/>
</dbReference>
<keyword evidence="7" id="KW-0862">Zinc</keyword>
<evidence type="ECO:0000313" key="12">
    <source>
        <dbReference type="Proteomes" id="UP001237642"/>
    </source>
</evidence>
<dbReference type="GO" id="GO:0008270">
    <property type="term" value="F:zinc ion binding"/>
    <property type="evidence" value="ECO:0007669"/>
    <property type="project" value="UniProtKB-KW"/>
</dbReference>
<evidence type="ECO:0000313" key="11">
    <source>
        <dbReference type="EMBL" id="KAK1401330.1"/>
    </source>
</evidence>
<feature type="region of interest" description="Disordered" evidence="9">
    <location>
        <begin position="48"/>
        <end position="82"/>
    </location>
</feature>
<evidence type="ECO:0000259" key="10">
    <source>
        <dbReference type="PROSITE" id="PS50089"/>
    </source>
</evidence>
<dbReference type="PANTHER" id="PTHR34268">
    <property type="entry name" value="OS01G0321850 PROTEIN"/>
    <property type="match status" value="1"/>
</dbReference>
<comment type="caution">
    <text evidence="11">The sequence shown here is derived from an EMBL/GenBank/DDBJ whole genome shotgun (WGS) entry which is preliminary data.</text>
</comment>
<feature type="compositionally biased region" description="Polar residues" evidence="9">
    <location>
        <begin position="413"/>
        <end position="426"/>
    </location>
</feature>
<evidence type="ECO:0000256" key="2">
    <source>
        <dbReference type="ARBA" id="ARBA00012483"/>
    </source>
</evidence>
<organism evidence="11 12">
    <name type="scientific">Heracleum sosnowskyi</name>
    <dbReference type="NCBI Taxonomy" id="360622"/>
    <lineage>
        <taxon>Eukaryota</taxon>
        <taxon>Viridiplantae</taxon>
        <taxon>Streptophyta</taxon>
        <taxon>Embryophyta</taxon>
        <taxon>Tracheophyta</taxon>
        <taxon>Spermatophyta</taxon>
        <taxon>Magnoliopsida</taxon>
        <taxon>eudicotyledons</taxon>
        <taxon>Gunneridae</taxon>
        <taxon>Pentapetalae</taxon>
        <taxon>asterids</taxon>
        <taxon>campanulids</taxon>
        <taxon>Apiales</taxon>
        <taxon>Apiaceae</taxon>
        <taxon>Apioideae</taxon>
        <taxon>apioid superclade</taxon>
        <taxon>Tordylieae</taxon>
        <taxon>Tordyliinae</taxon>
        <taxon>Heracleum</taxon>
    </lineage>
</organism>
<feature type="domain" description="RING-type" evidence="10">
    <location>
        <begin position="162"/>
        <end position="203"/>
    </location>
</feature>
<evidence type="ECO:0000256" key="1">
    <source>
        <dbReference type="ARBA" id="ARBA00000900"/>
    </source>
</evidence>
<dbReference type="GO" id="GO:0061630">
    <property type="term" value="F:ubiquitin protein ligase activity"/>
    <property type="evidence" value="ECO:0007669"/>
    <property type="project" value="UniProtKB-EC"/>
</dbReference>
<evidence type="ECO:0000256" key="4">
    <source>
        <dbReference type="ARBA" id="ARBA00022723"/>
    </source>
</evidence>
<protein>
    <recommendedName>
        <fullName evidence="2">RING-type E3 ubiquitin transferase</fullName>
        <ecNumber evidence="2">2.3.2.27</ecNumber>
    </recommendedName>
</protein>
<dbReference type="EC" id="2.3.2.27" evidence="2"/>
<dbReference type="FunFam" id="3.30.40.10:FF:000127">
    <property type="entry name" value="E3 ubiquitin-protein ligase RNF181"/>
    <property type="match status" value="1"/>
</dbReference>
<evidence type="ECO:0000256" key="9">
    <source>
        <dbReference type="SAM" id="MobiDB-lite"/>
    </source>
</evidence>
<dbReference type="Pfam" id="PF14369">
    <property type="entry name" value="Zn_ribbon_19"/>
    <property type="match status" value="1"/>
</dbReference>
<dbReference type="CDD" id="cd16667">
    <property type="entry name" value="RING-H2_RNF126-like"/>
    <property type="match status" value="1"/>
</dbReference>
<dbReference type="PROSITE" id="PS50089">
    <property type="entry name" value="ZF_RING_2"/>
    <property type="match status" value="1"/>
</dbReference>
<feature type="compositionally biased region" description="Low complexity" evidence="9">
    <location>
        <begin position="48"/>
        <end position="70"/>
    </location>
</feature>
<dbReference type="Gene3D" id="3.30.40.10">
    <property type="entry name" value="Zinc/RING finger domain, C3HC4 (zinc finger)"/>
    <property type="match status" value="1"/>
</dbReference>
<dbReference type="Proteomes" id="UP001237642">
    <property type="component" value="Unassembled WGS sequence"/>
</dbReference>
<evidence type="ECO:0000256" key="8">
    <source>
        <dbReference type="PROSITE-ProRule" id="PRU00175"/>
    </source>
</evidence>